<dbReference type="Gene3D" id="3.40.50.150">
    <property type="entry name" value="Vaccinia Virus protein VP39"/>
    <property type="match status" value="1"/>
</dbReference>
<dbReference type="GO" id="GO:0008168">
    <property type="term" value="F:methyltransferase activity"/>
    <property type="evidence" value="ECO:0007669"/>
    <property type="project" value="UniProtKB-KW"/>
</dbReference>
<dbReference type="EMBL" id="SLWR01000009">
    <property type="protein sequence ID" value="TCO45182.1"/>
    <property type="molecule type" value="Genomic_DNA"/>
</dbReference>
<dbReference type="CDD" id="cd02440">
    <property type="entry name" value="AdoMet_MTases"/>
    <property type="match status" value="1"/>
</dbReference>
<reference evidence="1 2" key="1">
    <citation type="journal article" date="2015" name="Stand. Genomic Sci.">
        <title>Genomic Encyclopedia of Bacterial and Archaeal Type Strains, Phase III: the genomes of soil and plant-associated and newly described type strains.</title>
        <authorList>
            <person name="Whitman W.B."/>
            <person name="Woyke T."/>
            <person name="Klenk H.P."/>
            <person name="Zhou Y."/>
            <person name="Lilburn T.G."/>
            <person name="Beck B.J."/>
            <person name="De Vos P."/>
            <person name="Vandamme P."/>
            <person name="Eisen J.A."/>
            <person name="Garrity G."/>
            <person name="Hugenholtz P."/>
            <person name="Kyrpides N.C."/>
        </authorList>
    </citation>
    <scope>NUCLEOTIDE SEQUENCE [LARGE SCALE GENOMIC DNA]</scope>
    <source>
        <strain evidence="1 2">VKM Ac-2541</strain>
    </source>
</reference>
<keyword evidence="1" id="KW-0489">Methyltransferase</keyword>
<dbReference type="GO" id="GO:0032259">
    <property type="term" value="P:methylation"/>
    <property type="evidence" value="ECO:0007669"/>
    <property type="project" value="UniProtKB-KW"/>
</dbReference>
<name>A0A4R2IL48_9ACTN</name>
<keyword evidence="2" id="KW-1185">Reference proteome</keyword>
<dbReference type="Pfam" id="PF13489">
    <property type="entry name" value="Methyltransf_23"/>
    <property type="match status" value="1"/>
</dbReference>
<dbReference type="SUPFAM" id="SSF53335">
    <property type="entry name" value="S-adenosyl-L-methionine-dependent methyltransferases"/>
    <property type="match status" value="1"/>
</dbReference>
<proteinExistence type="predicted"/>
<gene>
    <name evidence="1" type="ORF">EV646_109357</name>
</gene>
<sequence>MVGGFSTSPASVPGVSRELLRTTFGEVAELYDRVRPTYPPEMYDDLARLLGNPRPRVLEIGPGTGQATAPMVARGWSVTAVELSPDLARVAQAKRAVLGRGAGLLSAVHR</sequence>
<evidence type="ECO:0000313" key="1">
    <source>
        <dbReference type="EMBL" id="TCO45182.1"/>
    </source>
</evidence>
<keyword evidence="1" id="KW-0808">Transferase</keyword>
<accession>A0A4R2IL48</accession>
<protein>
    <submittedName>
        <fullName evidence="1">Methyltransferase family protein</fullName>
    </submittedName>
</protein>
<organism evidence="1 2">
    <name type="scientific">Kribbella antiqua</name>
    <dbReference type="NCBI Taxonomy" id="2512217"/>
    <lineage>
        <taxon>Bacteria</taxon>
        <taxon>Bacillati</taxon>
        <taxon>Actinomycetota</taxon>
        <taxon>Actinomycetes</taxon>
        <taxon>Propionibacteriales</taxon>
        <taxon>Kribbellaceae</taxon>
        <taxon>Kribbella</taxon>
    </lineage>
</organism>
<dbReference type="AlphaFoldDB" id="A0A4R2IL48"/>
<evidence type="ECO:0000313" key="2">
    <source>
        <dbReference type="Proteomes" id="UP000295573"/>
    </source>
</evidence>
<comment type="caution">
    <text evidence="1">The sequence shown here is derived from an EMBL/GenBank/DDBJ whole genome shotgun (WGS) entry which is preliminary data.</text>
</comment>
<dbReference type="InterPro" id="IPR029063">
    <property type="entry name" value="SAM-dependent_MTases_sf"/>
</dbReference>
<dbReference type="Proteomes" id="UP000295573">
    <property type="component" value="Unassembled WGS sequence"/>
</dbReference>